<dbReference type="InterPro" id="IPR002915">
    <property type="entry name" value="DeoC/FbaB/LacD_aldolase"/>
</dbReference>
<comment type="similarity">
    <text evidence="1 6">Belongs to the DeoC/FbaB aldolase family. DeoC type 1 subfamily.</text>
</comment>
<dbReference type="CDD" id="cd00959">
    <property type="entry name" value="DeoC"/>
    <property type="match status" value="1"/>
</dbReference>
<evidence type="ECO:0000256" key="5">
    <source>
        <dbReference type="ARBA" id="ARBA00048791"/>
    </source>
</evidence>
<dbReference type="Pfam" id="PF01791">
    <property type="entry name" value="DeoC"/>
    <property type="match status" value="1"/>
</dbReference>
<evidence type="ECO:0000256" key="2">
    <source>
        <dbReference type="ARBA" id="ARBA00022490"/>
    </source>
</evidence>
<evidence type="ECO:0000256" key="3">
    <source>
        <dbReference type="ARBA" id="ARBA00023239"/>
    </source>
</evidence>
<keyword evidence="3 6" id="KW-0456">Lyase</keyword>
<comment type="caution">
    <text evidence="7">The sequence shown here is derived from an EMBL/GenBank/DDBJ whole genome shotgun (WGS) entry which is preliminary data.</text>
</comment>
<feature type="active site" description="Proton donor/acceptor" evidence="6">
    <location>
        <position position="199"/>
    </location>
</feature>
<proteinExistence type="inferred from homology"/>
<dbReference type="Gene3D" id="3.20.20.70">
    <property type="entry name" value="Aldolase class I"/>
    <property type="match status" value="1"/>
</dbReference>
<dbReference type="InterPro" id="IPR013785">
    <property type="entry name" value="Aldolase_TIM"/>
</dbReference>
<dbReference type="EC" id="4.1.2.4" evidence="6"/>
<reference evidence="7" key="2">
    <citation type="submission" date="2020-09" db="EMBL/GenBank/DDBJ databases">
        <authorList>
            <person name="Sun Q."/>
            <person name="Ohkuma M."/>
        </authorList>
    </citation>
    <scope>NUCLEOTIDE SEQUENCE</scope>
    <source>
        <strain evidence="7">JCM 11219</strain>
    </source>
</reference>
<dbReference type="EMBL" id="BMNM01000004">
    <property type="protein sequence ID" value="GGI76900.1"/>
    <property type="molecule type" value="Genomic_DNA"/>
</dbReference>
<comment type="subcellular location">
    <subcellularLocation>
        <location evidence="6">Cytoplasm</location>
    </subcellularLocation>
</comment>
<dbReference type="Proteomes" id="UP000657075">
    <property type="component" value="Unassembled WGS sequence"/>
</dbReference>
<dbReference type="SMART" id="SM01133">
    <property type="entry name" value="DeoC"/>
    <property type="match status" value="1"/>
</dbReference>
<evidence type="ECO:0000256" key="6">
    <source>
        <dbReference type="HAMAP-Rule" id="MF_00114"/>
    </source>
</evidence>
<evidence type="ECO:0000313" key="7">
    <source>
        <dbReference type="EMBL" id="GGI76900.1"/>
    </source>
</evidence>
<feature type="active site" description="Schiff-base intermediate with acetaldehyde" evidence="6">
    <location>
        <position position="157"/>
    </location>
</feature>
<comment type="function">
    <text evidence="6">Catalyzes a reversible aldol reaction between acetaldehyde and D-glyceraldehyde 3-phosphate to generate 2-deoxy-D-ribose 5-phosphate.</text>
</comment>
<organism evidence="7 8">
    <name type="scientific">Vulcanisaeta souniana JCM 11219</name>
    <dbReference type="NCBI Taxonomy" id="1293586"/>
    <lineage>
        <taxon>Archaea</taxon>
        <taxon>Thermoproteota</taxon>
        <taxon>Thermoprotei</taxon>
        <taxon>Thermoproteales</taxon>
        <taxon>Thermoproteaceae</taxon>
        <taxon>Vulcanisaeta</taxon>
    </lineage>
</organism>
<comment type="catalytic activity">
    <reaction evidence="5 6">
        <text>2-deoxy-D-ribose 5-phosphate = D-glyceraldehyde 3-phosphate + acetaldehyde</text>
        <dbReference type="Rhea" id="RHEA:12821"/>
        <dbReference type="ChEBI" id="CHEBI:15343"/>
        <dbReference type="ChEBI" id="CHEBI:59776"/>
        <dbReference type="ChEBI" id="CHEBI:62877"/>
        <dbReference type="EC" id="4.1.2.4"/>
    </reaction>
</comment>
<keyword evidence="2 6" id="KW-0963">Cytoplasm</keyword>
<dbReference type="GO" id="GO:0005737">
    <property type="term" value="C:cytoplasm"/>
    <property type="evidence" value="ECO:0007669"/>
    <property type="project" value="UniProtKB-SubCell"/>
</dbReference>
<dbReference type="InterPro" id="IPR011343">
    <property type="entry name" value="DeoC"/>
</dbReference>
<dbReference type="GO" id="GO:0009264">
    <property type="term" value="P:deoxyribonucleotide catabolic process"/>
    <property type="evidence" value="ECO:0007669"/>
    <property type="project" value="UniProtKB-UniRule"/>
</dbReference>
<dbReference type="PANTHER" id="PTHR10889:SF1">
    <property type="entry name" value="DEOXYRIBOSE-PHOSPHATE ALDOLASE"/>
    <property type="match status" value="1"/>
</dbReference>
<keyword evidence="4 6" id="KW-0704">Schiff base</keyword>
<comment type="pathway">
    <text evidence="6">Carbohydrate degradation; 2-deoxy-D-ribose 1-phosphate degradation; D-glyceraldehyde 3-phosphate and acetaldehyde from 2-deoxy-alpha-D-ribose 1-phosphate: step 2/2.</text>
</comment>
<protein>
    <recommendedName>
        <fullName evidence="6">Deoxyribose-phosphate aldolase</fullName>
        <shortName evidence="6">DERA</shortName>
        <ecNumber evidence="6">4.1.2.4</ecNumber>
    </recommendedName>
    <alternativeName>
        <fullName evidence="6">2-deoxy-D-ribose 5-phosphate aldolase</fullName>
    </alternativeName>
    <alternativeName>
        <fullName evidence="6">Phosphodeoxyriboaldolase</fullName>
        <shortName evidence="6">Deoxyriboaldolase</shortName>
    </alternativeName>
</protein>
<dbReference type="GO" id="GO:0004139">
    <property type="term" value="F:deoxyribose-phosphate aldolase activity"/>
    <property type="evidence" value="ECO:0007669"/>
    <property type="project" value="UniProtKB-UniRule"/>
</dbReference>
<dbReference type="HAMAP" id="MF_00114">
    <property type="entry name" value="DeoC_type1"/>
    <property type="match status" value="1"/>
</dbReference>
<dbReference type="GO" id="GO:0006018">
    <property type="term" value="P:2-deoxyribose 1-phosphate catabolic process"/>
    <property type="evidence" value="ECO:0007669"/>
    <property type="project" value="UniProtKB-UniRule"/>
</dbReference>
<reference evidence="7" key="1">
    <citation type="journal article" date="2014" name="Int. J. Syst. Evol. Microbiol.">
        <title>Complete genome sequence of Corynebacterium casei LMG S-19264T (=DSM 44701T), isolated from a smear-ripened cheese.</title>
        <authorList>
            <consortium name="US DOE Joint Genome Institute (JGI-PGF)"/>
            <person name="Walter F."/>
            <person name="Albersmeier A."/>
            <person name="Kalinowski J."/>
            <person name="Ruckert C."/>
        </authorList>
    </citation>
    <scope>NUCLEOTIDE SEQUENCE</scope>
    <source>
        <strain evidence="7">JCM 11219</strain>
    </source>
</reference>
<dbReference type="PIRSF" id="PIRSF001357">
    <property type="entry name" value="DeoC"/>
    <property type="match status" value="1"/>
</dbReference>
<feature type="active site" description="Proton donor/acceptor" evidence="6">
    <location>
        <position position="93"/>
    </location>
</feature>
<dbReference type="GO" id="GO:0016052">
    <property type="term" value="P:carbohydrate catabolic process"/>
    <property type="evidence" value="ECO:0007669"/>
    <property type="project" value="TreeGrafter"/>
</dbReference>
<name>A0A830E2Q1_9CREN</name>
<accession>A0A830E2Q1</accession>
<evidence type="ECO:0000256" key="1">
    <source>
        <dbReference type="ARBA" id="ARBA00010936"/>
    </source>
</evidence>
<dbReference type="SUPFAM" id="SSF51569">
    <property type="entry name" value="Aldolase"/>
    <property type="match status" value="1"/>
</dbReference>
<evidence type="ECO:0000256" key="4">
    <source>
        <dbReference type="ARBA" id="ARBA00023270"/>
    </source>
</evidence>
<dbReference type="AlphaFoldDB" id="A0A830E2Q1"/>
<sequence length="244" mass="27598">MTGMNIIGLIDNTYLRPYGTTRDIEALIEDTARYGAYSITINPVFLRYAREYMARKGYTFKVVAVVDFPFGAGTTEARIDAIKRYSRYADELDIVAPIGLVKSGLWGEIEHDINTVVETAHREGKIIKVIVEDAYTTREEKLELYRIVMQSGADFVKTSTGFEERSYAERLGNKTGAQLENVRLMAELSRRYNPRVGIKVAGGVRTYQQVLELMSAAEREPDPMRFRVGTSHLVSIVENMESAY</sequence>
<dbReference type="NCBIfam" id="TIGR00126">
    <property type="entry name" value="deoC"/>
    <property type="match status" value="1"/>
</dbReference>
<dbReference type="InterPro" id="IPR028581">
    <property type="entry name" value="DeoC_typeI"/>
</dbReference>
<evidence type="ECO:0000313" key="8">
    <source>
        <dbReference type="Proteomes" id="UP000657075"/>
    </source>
</evidence>
<dbReference type="UniPathway" id="UPA00002">
    <property type="reaction ID" value="UER00468"/>
</dbReference>
<gene>
    <name evidence="6" type="primary">deoC</name>
    <name evidence="7" type="ORF">GCM10007112_12120</name>
</gene>
<dbReference type="PANTHER" id="PTHR10889">
    <property type="entry name" value="DEOXYRIBOSE-PHOSPHATE ALDOLASE"/>
    <property type="match status" value="1"/>
</dbReference>